<feature type="non-terminal residue" evidence="3">
    <location>
        <position position="1"/>
    </location>
</feature>
<organism evidence="3 4">
    <name type="scientific">Paramuricea clavata</name>
    <name type="common">Red gorgonian</name>
    <name type="synonym">Violescent sea-whip</name>
    <dbReference type="NCBI Taxonomy" id="317549"/>
    <lineage>
        <taxon>Eukaryota</taxon>
        <taxon>Metazoa</taxon>
        <taxon>Cnidaria</taxon>
        <taxon>Anthozoa</taxon>
        <taxon>Octocorallia</taxon>
        <taxon>Malacalcyonacea</taxon>
        <taxon>Plexauridae</taxon>
        <taxon>Paramuricea</taxon>
    </lineage>
</organism>
<proteinExistence type="predicted"/>
<evidence type="ECO:0000313" key="4">
    <source>
        <dbReference type="Proteomes" id="UP001152795"/>
    </source>
</evidence>
<dbReference type="Gene3D" id="3.60.10.10">
    <property type="entry name" value="Endonuclease/exonuclease/phosphatase"/>
    <property type="match status" value="1"/>
</dbReference>
<name>A0A6S7JTR7_PARCT</name>
<dbReference type="GO" id="GO:0003824">
    <property type="term" value="F:catalytic activity"/>
    <property type="evidence" value="ECO:0007669"/>
    <property type="project" value="InterPro"/>
</dbReference>
<dbReference type="CDD" id="cd01650">
    <property type="entry name" value="RT_nLTR_like"/>
    <property type="match status" value="1"/>
</dbReference>
<dbReference type="InterPro" id="IPR005135">
    <property type="entry name" value="Endo/exonuclease/phosphatase"/>
</dbReference>
<dbReference type="Pfam" id="PF00078">
    <property type="entry name" value="RVT_1"/>
    <property type="match status" value="1"/>
</dbReference>
<evidence type="ECO:0000256" key="2">
    <source>
        <dbReference type="SAM" id="MobiDB-lite"/>
    </source>
</evidence>
<dbReference type="InterPro" id="IPR043502">
    <property type="entry name" value="DNA/RNA_pol_sf"/>
</dbReference>
<feature type="compositionally biased region" description="Polar residues" evidence="2">
    <location>
        <begin position="250"/>
        <end position="271"/>
    </location>
</feature>
<dbReference type="InterPro" id="IPR036691">
    <property type="entry name" value="Endo/exonu/phosph_ase_sf"/>
</dbReference>
<dbReference type="PANTHER" id="PTHR47331:SF1">
    <property type="entry name" value="GAG-LIKE PROTEIN"/>
    <property type="match status" value="1"/>
</dbReference>
<dbReference type="EMBL" id="CACRXK020010648">
    <property type="protein sequence ID" value="CAB4019842.1"/>
    <property type="molecule type" value="Genomic_DNA"/>
</dbReference>
<evidence type="ECO:0000313" key="3">
    <source>
        <dbReference type="EMBL" id="CAB4019842.1"/>
    </source>
</evidence>
<feature type="coiled-coil region" evidence="1">
    <location>
        <begin position="3"/>
        <end position="41"/>
    </location>
</feature>
<evidence type="ECO:0000256" key="1">
    <source>
        <dbReference type="SAM" id="Coils"/>
    </source>
</evidence>
<dbReference type="Proteomes" id="UP001152795">
    <property type="component" value="Unassembled WGS sequence"/>
</dbReference>
<dbReference type="PROSITE" id="PS50878">
    <property type="entry name" value="RT_POL"/>
    <property type="match status" value="1"/>
</dbReference>
<dbReference type="OrthoDB" id="7610624at2759"/>
<feature type="coiled-coil region" evidence="1">
    <location>
        <begin position="149"/>
        <end position="213"/>
    </location>
</feature>
<dbReference type="SUPFAM" id="SSF56672">
    <property type="entry name" value="DNA/RNA polymerases"/>
    <property type="match status" value="1"/>
</dbReference>
<gene>
    <name evidence="3" type="ORF">PACLA_8A050700</name>
</gene>
<protein>
    <submittedName>
        <fullName evidence="3">Uncharacterized protein</fullName>
    </submittedName>
</protein>
<comment type="caution">
    <text evidence="3">The sequence shown here is derived from an EMBL/GenBank/DDBJ whole genome shotgun (WGS) entry which is preliminary data.</text>
</comment>
<dbReference type="Pfam" id="PF14529">
    <property type="entry name" value="Exo_endo_phos_2"/>
    <property type="match status" value="1"/>
</dbReference>
<reference evidence="3" key="1">
    <citation type="submission" date="2020-04" db="EMBL/GenBank/DDBJ databases">
        <authorList>
            <person name="Alioto T."/>
            <person name="Alioto T."/>
            <person name="Gomez Garrido J."/>
        </authorList>
    </citation>
    <scope>NUCLEOTIDE SEQUENCE</scope>
    <source>
        <strain evidence="3">A484AB</strain>
    </source>
</reference>
<dbReference type="SUPFAM" id="SSF56219">
    <property type="entry name" value="DNase I-like"/>
    <property type="match status" value="1"/>
</dbReference>
<feature type="region of interest" description="Disordered" evidence="2">
    <location>
        <begin position="567"/>
        <end position="594"/>
    </location>
</feature>
<accession>A0A6S7JTR7</accession>
<feature type="compositionally biased region" description="Basic and acidic residues" evidence="2">
    <location>
        <begin position="567"/>
        <end position="578"/>
    </location>
</feature>
<dbReference type="InterPro" id="IPR000477">
    <property type="entry name" value="RT_dom"/>
</dbReference>
<feature type="region of interest" description="Disordered" evidence="2">
    <location>
        <begin position="230"/>
        <end position="289"/>
    </location>
</feature>
<dbReference type="PANTHER" id="PTHR47331">
    <property type="entry name" value="PHD-TYPE DOMAIN-CONTAINING PROTEIN"/>
    <property type="match status" value="1"/>
</dbReference>
<sequence length="1457" mass="165713">MTLDQAVERSEQLRRNRSAAKGNITKKIKELTELKLNLQDESEARNKRHKLNDVVNKFYVAHECYHDRIKDEYDLKDSHEYLQIEIRRIENFQRTLEEWITSLSTEHRTLEYDVKSGDSASNIAYKNRSKTRNSVVSLRKTEASTHSSMANAKAKKAALKAEAAALEEHRALEEEELRLKHQELAEQQHREERLRLKQRKHQLQLQIEIAKAEAEERVYAVADLGENFHHPPTHPLELPQLPTDEYPQPSRISNNTPQYLQQQMKSTGQKSRSADVGHSGIPKGRSQDDSELAENFLHDMLDMQRQQQHQNQEMFQMQQSRDFHLQHVLNQHQQSALSMTLPNAQVPTCLVVPQIKSEDGEALQRFSVLLTSCKFTLKEIGYLSKLDNPDSLQSVISRLPYSLRQRWHDVADDITSNKTREITFEDIEKFVEVKARALTHPIFGKINSDSKNKLIQDPKGPRSRYAFGVNSREKNVHRNFVNTEATAGSLEMRSYYKNCPMCNGTHLLSRCDVFKRETIENRLKLVCKKGLCNNCLFHGHIARSCPKESFCKVAGCQAKHSTFLHARNVDRREEKPLDEQSTEANSKEANQNEITSAQNGYVNTNVSRCDVIGAVVASTGLAIVPVKVKCRNSDKTILTYAFLDAGSNTTFCTDELLKQLGAKGEKTTLSLTTIQHENSPTKCCVVNLEVFNLEENNIVDLPYVFSTSKLPVDESSIPKQADVDRWSHLKDIKITRINAKLAIFPQKLCYIWIATCDFKQRKFDYPLNYRYGLNLQYDRKPSHVFLLILLAGDVATNPVSSHAKTNYGLKVLYLNARSLKAFVALDESKTNVCKITLFQQLDYCIFQRDRVGRVGGGILVATKLNIRATRRLDLEKQDTEFVVIELIKPNKKSVLLYTFYRPPDSTTAEPLQHLNTSLQNTSECSCCVVVGDFNLPAIDWSTDSTAPINKGEQAIGDVFCNLVGDNFLTQFIESPTHKAGNTLDLLLCNCPEVIDEVNIRSPEQCYFPTDHQIIDFSIRLNFQRTKSAVRQIYNFKEADFEGLNNTLSQITFDVNTTNDIDKLWSCWKKSFLDAVNNHIPTKTIKDSNSLPWVDKEVRHLIRKKYSALKRYRQNKCETRKQKLRSLSDAVNITAKSSAEKAELLNSYFSSVFTTSSTDIGDCDGEASETELGLGELTVDVVEVENYLRNLDITKASGPDKIPARLLKECGRHIAPSICELFNVSLRVGRLPVEWKSANVTPVHKKHLKEPAENYRPISLLPIIAKLLERCVCRRLYEHVISAISLGQHGFLRNRSCTTQLLQVLHKIGENLDSNIQTDIVYLDFAKAFDSVDHGLILAKLRQFGVHSNMLNWFTNYLTGRTQRVVVDGVASGWSSVTSGVPQGSILGPMLFVLFINDLPDIIPDISETALYADDTKTFRKITCEDDARQLQQTLTNLATWSNTNNMRFNELKCKVLT</sequence>
<keyword evidence="1" id="KW-0175">Coiled coil</keyword>
<feature type="compositionally biased region" description="Polar residues" evidence="2">
    <location>
        <begin position="582"/>
        <end position="594"/>
    </location>
</feature>
<keyword evidence="4" id="KW-1185">Reference proteome</keyword>